<comment type="cofactor">
    <cofactor evidence="2">
        <name>Zn(2+)</name>
        <dbReference type="ChEBI" id="CHEBI:29105"/>
    </cofactor>
</comment>
<dbReference type="InterPro" id="IPR001952">
    <property type="entry name" value="Alkaline_phosphatase"/>
</dbReference>
<dbReference type="GeneID" id="106817713"/>
<organism evidence="12 13">
    <name type="scientific">Priapulus caudatus</name>
    <name type="common">Priapulid worm</name>
    <dbReference type="NCBI Taxonomy" id="37621"/>
    <lineage>
        <taxon>Eukaryota</taxon>
        <taxon>Metazoa</taxon>
        <taxon>Ecdysozoa</taxon>
        <taxon>Scalidophora</taxon>
        <taxon>Priapulida</taxon>
        <taxon>Priapulimorpha</taxon>
        <taxon>Priapulimorphida</taxon>
        <taxon>Priapulidae</taxon>
        <taxon>Priapulus</taxon>
    </lineage>
</organism>
<keyword evidence="6" id="KW-0479">Metal-binding</keyword>
<reference evidence="13" key="1">
    <citation type="submission" date="2025-08" db="UniProtKB">
        <authorList>
            <consortium name="RefSeq"/>
        </authorList>
    </citation>
    <scope>IDENTIFICATION</scope>
</reference>
<dbReference type="PANTHER" id="PTHR11596:SF5">
    <property type="entry name" value="ALKALINE PHOSPHATASE"/>
    <property type="match status" value="1"/>
</dbReference>
<dbReference type="PANTHER" id="PTHR11596">
    <property type="entry name" value="ALKALINE PHOSPHATASE"/>
    <property type="match status" value="1"/>
</dbReference>
<dbReference type="EC" id="3.1.3.1" evidence="4 11"/>
<evidence type="ECO:0000256" key="7">
    <source>
        <dbReference type="ARBA" id="ARBA00022801"/>
    </source>
</evidence>
<evidence type="ECO:0000256" key="11">
    <source>
        <dbReference type="RuleBase" id="RU003947"/>
    </source>
</evidence>
<evidence type="ECO:0000256" key="5">
    <source>
        <dbReference type="ARBA" id="ARBA00022553"/>
    </source>
</evidence>
<name>A0ABM1F0C1_PRICU</name>
<evidence type="ECO:0000313" key="12">
    <source>
        <dbReference type="Proteomes" id="UP000695022"/>
    </source>
</evidence>
<evidence type="ECO:0000256" key="6">
    <source>
        <dbReference type="ARBA" id="ARBA00022723"/>
    </source>
</evidence>
<dbReference type="InterPro" id="IPR017850">
    <property type="entry name" value="Alkaline_phosphatase_core_sf"/>
</dbReference>
<evidence type="ECO:0000256" key="3">
    <source>
        <dbReference type="ARBA" id="ARBA00005984"/>
    </source>
</evidence>
<dbReference type="Pfam" id="PF00245">
    <property type="entry name" value="Alk_phosphatase"/>
    <property type="match status" value="1"/>
</dbReference>
<evidence type="ECO:0000313" key="13">
    <source>
        <dbReference type="RefSeq" id="XP_014677892.1"/>
    </source>
</evidence>
<dbReference type="CDD" id="cd16012">
    <property type="entry name" value="ALP"/>
    <property type="match status" value="1"/>
</dbReference>
<evidence type="ECO:0000256" key="9">
    <source>
        <dbReference type="ARBA" id="ARBA00022842"/>
    </source>
</evidence>
<accession>A0ABM1F0C1</accession>
<comment type="cofactor">
    <cofactor evidence="1">
        <name>Mg(2+)</name>
        <dbReference type="ChEBI" id="CHEBI:18420"/>
    </cofactor>
</comment>
<evidence type="ECO:0000256" key="4">
    <source>
        <dbReference type="ARBA" id="ARBA00012647"/>
    </source>
</evidence>
<protein>
    <recommendedName>
        <fullName evidence="4 11">Alkaline phosphatase</fullName>
        <ecNumber evidence="4 11">3.1.3.1</ecNumber>
    </recommendedName>
</protein>
<sequence>MTPGERHGPRVKNWSQQLLDKYLKTSLNCGVAKNAILFIGDGMGVSTQFAARVMKGQRDGQSGEEAFLDWETWQHCGFAKTYNTDYQVPDSAGTATAYLCGVKAKQGTVGLDDTVVKRGDCGSSALAEVSSIAAWAQAEGKSTGLVTTSRVTHASPAALFAHAAERNWEAGADIKGECRDIALQLIEDDPGKQLNVILGGGREKFTPDTVADVEYEGTFGDRIDGRNLIDEWIETKQGSGLRHHYVWNVDQLNATDIENTDYLLGM</sequence>
<evidence type="ECO:0000256" key="1">
    <source>
        <dbReference type="ARBA" id="ARBA00001946"/>
    </source>
</evidence>
<keyword evidence="8 11" id="KW-0862">Zinc</keyword>
<dbReference type="SUPFAM" id="SSF53649">
    <property type="entry name" value="Alkaline phosphatase-like"/>
    <property type="match status" value="1"/>
</dbReference>
<keyword evidence="5" id="KW-0597">Phosphoprotein</keyword>
<evidence type="ECO:0000256" key="10">
    <source>
        <dbReference type="RuleBase" id="RU003946"/>
    </source>
</evidence>
<evidence type="ECO:0000256" key="8">
    <source>
        <dbReference type="ARBA" id="ARBA00022833"/>
    </source>
</evidence>
<keyword evidence="12" id="KW-1185">Reference proteome</keyword>
<gene>
    <name evidence="13" type="primary">LOC106817713</name>
</gene>
<dbReference type="InterPro" id="IPR018299">
    <property type="entry name" value="Alkaline_phosphatase_AS"/>
</dbReference>
<evidence type="ECO:0000256" key="2">
    <source>
        <dbReference type="ARBA" id="ARBA00001947"/>
    </source>
</evidence>
<dbReference type="PRINTS" id="PR00113">
    <property type="entry name" value="ALKPHPHTASE"/>
</dbReference>
<keyword evidence="7 11" id="KW-0378">Hydrolase</keyword>
<dbReference type="RefSeq" id="XP_014677892.1">
    <property type="nucleotide sequence ID" value="XM_014822406.1"/>
</dbReference>
<dbReference type="SMART" id="SM00098">
    <property type="entry name" value="alkPPc"/>
    <property type="match status" value="1"/>
</dbReference>
<comment type="catalytic activity">
    <reaction evidence="11">
        <text>a phosphate monoester + H2O = an alcohol + phosphate</text>
        <dbReference type="Rhea" id="RHEA:15017"/>
        <dbReference type="ChEBI" id="CHEBI:15377"/>
        <dbReference type="ChEBI" id="CHEBI:30879"/>
        <dbReference type="ChEBI" id="CHEBI:43474"/>
        <dbReference type="ChEBI" id="CHEBI:67140"/>
        <dbReference type="EC" id="3.1.3.1"/>
    </reaction>
</comment>
<keyword evidence="9 11" id="KW-0460">Magnesium</keyword>
<dbReference type="Proteomes" id="UP000695022">
    <property type="component" value="Unplaced"/>
</dbReference>
<dbReference type="Gene3D" id="3.40.720.10">
    <property type="entry name" value="Alkaline Phosphatase, subunit A"/>
    <property type="match status" value="1"/>
</dbReference>
<dbReference type="PROSITE" id="PS00123">
    <property type="entry name" value="ALKALINE_PHOSPHATASE"/>
    <property type="match status" value="1"/>
</dbReference>
<comment type="similarity">
    <text evidence="3 10">Belongs to the alkaline phosphatase family.</text>
</comment>
<proteinExistence type="inferred from homology"/>